<name>A0A2M7IXM8_9BACT</name>
<gene>
    <name evidence="1" type="ORF">COZ78_03045</name>
</gene>
<dbReference type="AlphaFoldDB" id="A0A2M7IXM8"/>
<comment type="caution">
    <text evidence="1">The sequence shown here is derived from an EMBL/GenBank/DDBJ whole genome shotgun (WGS) entry which is preliminary data.</text>
</comment>
<reference evidence="2" key="1">
    <citation type="submission" date="2017-09" db="EMBL/GenBank/DDBJ databases">
        <title>Depth-based differentiation of microbial function through sediment-hosted aquifers and enrichment of novel symbionts in the deep terrestrial subsurface.</title>
        <authorList>
            <person name="Probst A.J."/>
            <person name="Ladd B."/>
            <person name="Jarett J.K."/>
            <person name="Geller-Mcgrath D.E."/>
            <person name="Sieber C.M.K."/>
            <person name="Emerson J.B."/>
            <person name="Anantharaman K."/>
            <person name="Thomas B.C."/>
            <person name="Malmstrom R."/>
            <person name="Stieglmeier M."/>
            <person name="Klingl A."/>
            <person name="Woyke T."/>
            <person name="Ryan C.M."/>
            <person name="Banfield J.F."/>
        </authorList>
    </citation>
    <scope>NUCLEOTIDE SEQUENCE [LARGE SCALE GENOMIC DNA]</scope>
</reference>
<dbReference type="EMBL" id="PFHV01000081">
    <property type="protein sequence ID" value="PIX02920.1"/>
    <property type="molecule type" value="Genomic_DNA"/>
</dbReference>
<proteinExistence type="predicted"/>
<accession>A0A2M7IXM8</accession>
<organism evidence="1 2">
    <name type="scientific">bacterium (Candidatus Gribaldobacteria) CG_4_8_14_3_um_filter_42_11</name>
    <dbReference type="NCBI Taxonomy" id="2014267"/>
    <lineage>
        <taxon>Bacteria</taxon>
        <taxon>Candidatus Gribaldobacteria</taxon>
    </lineage>
</organism>
<sequence>MIQKDNLDFPFYDSNLRRVLDSYSKKIKEKPIETGPYQEGQIEASPILLALFIMLATKNHLNLLLDNSSKIGLQINKKQKIKLYLELLSFYYFLTGGQISQYLKKEQFTLFILKLHVELLNNLPQTKDTLWLFGIFGRKKRIKEIEEKLSSTILKGEKFYIKNKLDENEIKAINELKPILLGEHLKDYEKVQFYIKNFYLLSKILNLSLPQNITTIIHLYLINSTPIIESQNGVIKYLKPTWHSEKQ</sequence>
<evidence type="ECO:0000313" key="2">
    <source>
        <dbReference type="Proteomes" id="UP000230505"/>
    </source>
</evidence>
<dbReference type="Proteomes" id="UP000230505">
    <property type="component" value="Unassembled WGS sequence"/>
</dbReference>
<protein>
    <submittedName>
        <fullName evidence="1">Uncharacterized protein</fullName>
    </submittedName>
</protein>
<evidence type="ECO:0000313" key="1">
    <source>
        <dbReference type="EMBL" id="PIX02920.1"/>
    </source>
</evidence>